<evidence type="ECO:0000313" key="3">
    <source>
        <dbReference type="Proteomes" id="UP001160390"/>
    </source>
</evidence>
<dbReference type="AlphaFoldDB" id="A0AA35MCM1"/>
<protein>
    <submittedName>
        <fullName evidence="2">Uncharacterized protein</fullName>
    </submittedName>
</protein>
<organism evidence="2 3">
    <name type="scientific">Clonostachys chloroleuca</name>
    <dbReference type="NCBI Taxonomy" id="1926264"/>
    <lineage>
        <taxon>Eukaryota</taxon>
        <taxon>Fungi</taxon>
        <taxon>Dikarya</taxon>
        <taxon>Ascomycota</taxon>
        <taxon>Pezizomycotina</taxon>
        <taxon>Sordariomycetes</taxon>
        <taxon>Hypocreomycetidae</taxon>
        <taxon>Hypocreales</taxon>
        <taxon>Bionectriaceae</taxon>
        <taxon>Clonostachys</taxon>
    </lineage>
</organism>
<accession>A0AA35MCM1</accession>
<feature type="compositionally biased region" description="Basic and acidic residues" evidence="1">
    <location>
        <begin position="65"/>
        <end position="74"/>
    </location>
</feature>
<proteinExistence type="predicted"/>
<keyword evidence="3" id="KW-1185">Reference proteome</keyword>
<dbReference type="Proteomes" id="UP001160390">
    <property type="component" value="Unassembled WGS sequence"/>
</dbReference>
<evidence type="ECO:0000313" key="2">
    <source>
        <dbReference type="EMBL" id="CAI6094114.1"/>
    </source>
</evidence>
<evidence type="ECO:0000256" key="1">
    <source>
        <dbReference type="SAM" id="MobiDB-lite"/>
    </source>
</evidence>
<reference evidence="2" key="1">
    <citation type="submission" date="2023-01" db="EMBL/GenBank/DDBJ databases">
        <authorList>
            <person name="Piombo E."/>
        </authorList>
    </citation>
    <scope>NUCLEOTIDE SEQUENCE</scope>
</reference>
<feature type="compositionally biased region" description="Polar residues" evidence="1">
    <location>
        <begin position="55"/>
        <end position="64"/>
    </location>
</feature>
<comment type="caution">
    <text evidence="2">The sequence shown here is derived from an EMBL/GenBank/DDBJ whole genome shotgun (WGS) entry which is preliminary data.</text>
</comment>
<name>A0AA35MCM1_9HYPO</name>
<sequence length="352" mass="39173">MVNEDDDAGTSPSHPAQSSLALPAPLQSPPPRVVTSSPLEVPCVDHAGQSRAPPTGQSEPTSDQSEPRDSDRMNMDEVVVHPILKKVWDEEVERGYWMKSALVVSPFEIRLPPPSITNMILPTRGIVHTMSMQNAGMVYIVRRSENPNGVTIAISLPRSMGSRLSTQKRETILVAWKCIVRWVTVIYRTGMVQWETWQFLWSQNLYRPMLNSASLHEALLHLAEAEIQAKEIIWNAAHNDDQSVATTSMHNYLENLAKAAALNKDATDALAEILARACGNSYEAKEPILDAICRYASCFKVTGRSSERVDTFFQISALAIYAVANSPLEESVDFPVANRLFLKLEELELCIM</sequence>
<dbReference type="EMBL" id="CABFNP030001245">
    <property type="protein sequence ID" value="CAI6094114.1"/>
    <property type="molecule type" value="Genomic_DNA"/>
</dbReference>
<feature type="compositionally biased region" description="Low complexity" evidence="1">
    <location>
        <begin position="11"/>
        <end position="25"/>
    </location>
</feature>
<gene>
    <name evidence="2" type="ORF">CCHLO57077_00001226</name>
</gene>
<feature type="region of interest" description="Disordered" evidence="1">
    <location>
        <begin position="1"/>
        <end position="74"/>
    </location>
</feature>